<dbReference type="CDD" id="cd00082">
    <property type="entry name" value="HisKA"/>
    <property type="match status" value="1"/>
</dbReference>
<evidence type="ECO:0000313" key="11">
    <source>
        <dbReference type="EMBL" id="MFC6674246.1"/>
    </source>
</evidence>
<reference evidence="12" key="1">
    <citation type="journal article" date="2019" name="Int. J. Syst. Evol. Microbiol.">
        <title>The Global Catalogue of Microorganisms (GCM) 10K type strain sequencing project: providing services to taxonomists for standard genome sequencing and annotation.</title>
        <authorList>
            <consortium name="The Broad Institute Genomics Platform"/>
            <consortium name="The Broad Institute Genome Sequencing Center for Infectious Disease"/>
            <person name="Wu L."/>
            <person name="Ma J."/>
        </authorList>
    </citation>
    <scope>NUCLEOTIDE SEQUENCE [LARGE SCALE GENOMIC DNA]</scope>
    <source>
        <strain evidence="12">NBRC 111756</strain>
    </source>
</reference>
<dbReference type="SMART" id="SM00387">
    <property type="entry name" value="HATPase_c"/>
    <property type="match status" value="1"/>
</dbReference>
<dbReference type="InterPro" id="IPR003594">
    <property type="entry name" value="HATPase_dom"/>
</dbReference>
<evidence type="ECO:0000256" key="1">
    <source>
        <dbReference type="ARBA" id="ARBA00000085"/>
    </source>
</evidence>
<evidence type="ECO:0000256" key="9">
    <source>
        <dbReference type="ARBA" id="ARBA00022840"/>
    </source>
</evidence>
<dbReference type="RefSeq" id="WP_379914029.1">
    <property type="nucleotide sequence ID" value="NZ_JBHSWE010000002.1"/>
</dbReference>
<dbReference type="SUPFAM" id="SSF47384">
    <property type="entry name" value="Homodimeric domain of signal transducing histidine kinase"/>
    <property type="match status" value="1"/>
</dbReference>
<keyword evidence="7" id="KW-0547">Nucleotide-binding</keyword>
<sequence length="263" mass="29001">MGTLSILLALGITLAAMRTTRRLEGHFQELYQREALTEMAAQLVHSLRNPLAALRANVKGLLVSPAETREIVDELDRDILSLNDKLSAFLQLTRHRDEAFEPVDIGELVRDAVRLATPALAEQGLSVEVSIPPDMPRPVLQKAAMCDALLNVLINAAQSGQAQGAVQVSVLCQDSVFVTIRVEDRGRGIREQDLPRLFDAFYTTRADGNGLGLAIVQRVLAAHKGWVRAENRPQGGASILLTLPLQQKEPPHWWNKLKKTFPT</sequence>
<dbReference type="PANTHER" id="PTHR44936:SF10">
    <property type="entry name" value="SENSOR PROTEIN RSTB"/>
    <property type="match status" value="1"/>
</dbReference>
<accession>A0ABW2A9M9</accession>
<evidence type="ECO:0000313" key="12">
    <source>
        <dbReference type="Proteomes" id="UP001596422"/>
    </source>
</evidence>
<dbReference type="InterPro" id="IPR005467">
    <property type="entry name" value="His_kinase_dom"/>
</dbReference>
<evidence type="ECO:0000259" key="10">
    <source>
        <dbReference type="PROSITE" id="PS50109"/>
    </source>
</evidence>
<dbReference type="PROSITE" id="PS50109">
    <property type="entry name" value="HIS_KIN"/>
    <property type="match status" value="1"/>
</dbReference>
<evidence type="ECO:0000256" key="4">
    <source>
        <dbReference type="ARBA" id="ARBA00022475"/>
    </source>
</evidence>
<evidence type="ECO:0000256" key="3">
    <source>
        <dbReference type="ARBA" id="ARBA00012438"/>
    </source>
</evidence>
<evidence type="ECO:0000256" key="8">
    <source>
        <dbReference type="ARBA" id="ARBA00022777"/>
    </source>
</evidence>
<dbReference type="EC" id="2.7.13.3" evidence="3"/>
<dbReference type="Gene3D" id="3.30.565.10">
    <property type="entry name" value="Histidine kinase-like ATPase, C-terminal domain"/>
    <property type="match status" value="1"/>
</dbReference>
<evidence type="ECO:0000256" key="7">
    <source>
        <dbReference type="ARBA" id="ARBA00022741"/>
    </source>
</evidence>
<dbReference type="EMBL" id="JBHSWE010000002">
    <property type="protein sequence ID" value="MFC6674246.1"/>
    <property type="molecule type" value="Genomic_DNA"/>
</dbReference>
<keyword evidence="6" id="KW-0808">Transferase</keyword>
<evidence type="ECO:0000256" key="2">
    <source>
        <dbReference type="ARBA" id="ARBA00004651"/>
    </source>
</evidence>
<keyword evidence="5" id="KW-0597">Phosphoprotein</keyword>
<keyword evidence="4" id="KW-1003">Cell membrane</keyword>
<gene>
    <name evidence="11" type="ORF">ACFQDL_32135</name>
</gene>
<feature type="domain" description="Histidine kinase" evidence="10">
    <location>
        <begin position="42"/>
        <end position="247"/>
    </location>
</feature>
<evidence type="ECO:0000256" key="5">
    <source>
        <dbReference type="ARBA" id="ARBA00022553"/>
    </source>
</evidence>
<dbReference type="Pfam" id="PF02518">
    <property type="entry name" value="HATPase_c"/>
    <property type="match status" value="1"/>
</dbReference>
<name>A0ABW2A9M9_9GAMM</name>
<dbReference type="GO" id="GO:0016301">
    <property type="term" value="F:kinase activity"/>
    <property type="evidence" value="ECO:0007669"/>
    <property type="project" value="UniProtKB-KW"/>
</dbReference>
<dbReference type="Pfam" id="PF00512">
    <property type="entry name" value="HisKA"/>
    <property type="match status" value="1"/>
</dbReference>
<dbReference type="InterPro" id="IPR050980">
    <property type="entry name" value="2C_sensor_his_kinase"/>
</dbReference>
<dbReference type="SUPFAM" id="SSF55874">
    <property type="entry name" value="ATPase domain of HSP90 chaperone/DNA topoisomerase II/histidine kinase"/>
    <property type="match status" value="1"/>
</dbReference>
<proteinExistence type="predicted"/>
<keyword evidence="9" id="KW-0067">ATP-binding</keyword>
<dbReference type="SMART" id="SM00388">
    <property type="entry name" value="HisKA"/>
    <property type="match status" value="1"/>
</dbReference>
<dbReference type="PRINTS" id="PR00344">
    <property type="entry name" value="BCTRLSENSOR"/>
</dbReference>
<dbReference type="InterPro" id="IPR036890">
    <property type="entry name" value="HATPase_C_sf"/>
</dbReference>
<evidence type="ECO:0000256" key="6">
    <source>
        <dbReference type="ARBA" id="ARBA00022679"/>
    </source>
</evidence>
<dbReference type="Proteomes" id="UP001596422">
    <property type="component" value="Unassembled WGS sequence"/>
</dbReference>
<comment type="subcellular location">
    <subcellularLocation>
        <location evidence="2">Cell membrane</location>
        <topology evidence="2">Multi-pass membrane protein</topology>
    </subcellularLocation>
</comment>
<dbReference type="InterPro" id="IPR004358">
    <property type="entry name" value="Sig_transdc_His_kin-like_C"/>
</dbReference>
<dbReference type="PANTHER" id="PTHR44936">
    <property type="entry name" value="SENSOR PROTEIN CREC"/>
    <property type="match status" value="1"/>
</dbReference>
<comment type="caution">
    <text evidence="11">The sequence shown here is derived from an EMBL/GenBank/DDBJ whole genome shotgun (WGS) entry which is preliminary data.</text>
</comment>
<keyword evidence="4" id="KW-0472">Membrane</keyword>
<dbReference type="InterPro" id="IPR003661">
    <property type="entry name" value="HisK_dim/P_dom"/>
</dbReference>
<dbReference type="InterPro" id="IPR036097">
    <property type="entry name" value="HisK_dim/P_sf"/>
</dbReference>
<keyword evidence="8 11" id="KW-0418">Kinase</keyword>
<keyword evidence="12" id="KW-1185">Reference proteome</keyword>
<organism evidence="11 12">
    <name type="scientific">Marinobacterium aestuariivivens</name>
    <dbReference type="NCBI Taxonomy" id="1698799"/>
    <lineage>
        <taxon>Bacteria</taxon>
        <taxon>Pseudomonadati</taxon>
        <taxon>Pseudomonadota</taxon>
        <taxon>Gammaproteobacteria</taxon>
        <taxon>Oceanospirillales</taxon>
        <taxon>Oceanospirillaceae</taxon>
        <taxon>Marinobacterium</taxon>
    </lineage>
</organism>
<protein>
    <recommendedName>
        <fullName evidence="3">histidine kinase</fullName>
        <ecNumber evidence="3">2.7.13.3</ecNumber>
    </recommendedName>
</protein>
<comment type="catalytic activity">
    <reaction evidence="1">
        <text>ATP + protein L-histidine = ADP + protein N-phospho-L-histidine.</text>
        <dbReference type="EC" id="2.7.13.3"/>
    </reaction>
</comment>